<evidence type="ECO:0000313" key="3">
    <source>
        <dbReference type="EMBL" id="KAF1043374.1"/>
    </source>
</evidence>
<accession>A0A7V8FWJ1</accession>
<dbReference type="GO" id="GO:0003824">
    <property type="term" value="F:catalytic activity"/>
    <property type="evidence" value="ECO:0007669"/>
    <property type="project" value="InterPro"/>
</dbReference>
<sequence length="264" mass="29174">MTAGLSTPLRRPDDAPAPASDTELVLTADVPLQHLDPWPLTVATYNIHGAVGTDGVFAPERIAGVLGEIEADVIALQEVPLGGTAQPNVLDLLRQTTGFHAVEGPTMESRERRYGNAVLSRYPVLATETIDLSFGSREPRGALDADIDCHGHMLRVVATHLGLKPAERREQIRRLLQAFDTDQAPVILMGDVNEWFVWGRALRWLVSHFEAAPAPRTFPSRWPVFSLDRIWISPRQRLLHVEVHRSTLARTASDHLPLIAHIDG</sequence>
<comment type="caution">
    <text evidence="3">The sequence shown here is derived from an EMBL/GenBank/DDBJ whole genome shotgun (WGS) entry which is preliminary data.</text>
</comment>
<feature type="region of interest" description="Disordered" evidence="1">
    <location>
        <begin position="1"/>
        <end position="20"/>
    </location>
</feature>
<organism evidence="3 4">
    <name type="scientific">Herbaspirillum frisingense</name>
    <dbReference type="NCBI Taxonomy" id="92645"/>
    <lineage>
        <taxon>Bacteria</taxon>
        <taxon>Pseudomonadati</taxon>
        <taxon>Pseudomonadota</taxon>
        <taxon>Betaproteobacteria</taxon>
        <taxon>Burkholderiales</taxon>
        <taxon>Oxalobacteraceae</taxon>
        <taxon>Herbaspirillum</taxon>
    </lineage>
</organism>
<protein>
    <recommendedName>
        <fullName evidence="2">Endonuclease/exonuclease/phosphatase domain-containing protein</fullName>
    </recommendedName>
</protein>
<proteinExistence type="predicted"/>
<gene>
    <name evidence="3" type="ORF">GAK35_02228</name>
</gene>
<dbReference type="Proteomes" id="UP000462435">
    <property type="component" value="Unassembled WGS sequence"/>
</dbReference>
<evidence type="ECO:0000313" key="4">
    <source>
        <dbReference type="Proteomes" id="UP000462435"/>
    </source>
</evidence>
<dbReference type="Pfam" id="PF03372">
    <property type="entry name" value="Exo_endo_phos"/>
    <property type="match status" value="1"/>
</dbReference>
<dbReference type="InterPro" id="IPR051916">
    <property type="entry name" value="GPI-anchor_lipid_remodeler"/>
</dbReference>
<name>A0A7V8FWJ1_9BURK</name>
<dbReference type="GO" id="GO:0006506">
    <property type="term" value="P:GPI anchor biosynthetic process"/>
    <property type="evidence" value="ECO:0007669"/>
    <property type="project" value="TreeGrafter"/>
</dbReference>
<evidence type="ECO:0000259" key="2">
    <source>
        <dbReference type="Pfam" id="PF03372"/>
    </source>
</evidence>
<reference evidence="4" key="1">
    <citation type="journal article" date="2020" name="MBio">
        <title>Horizontal gene transfer to a defensive symbiont with a reduced genome amongst a multipartite beetle microbiome.</title>
        <authorList>
            <person name="Waterworth S.C."/>
            <person name="Florez L.V."/>
            <person name="Rees E.R."/>
            <person name="Hertweck C."/>
            <person name="Kaltenpoth M."/>
            <person name="Kwan J.C."/>
        </authorList>
    </citation>
    <scope>NUCLEOTIDE SEQUENCE [LARGE SCALE GENOMIC DNA]</scope>
</reference>
<evidence type="ECO:0000256" key="1">
    <source>
        <dbReference type="SAM" id="MobiDB-lite"/>
    </source>
</evidence>
<dbReference type="GO" id="GO:0016020">
    <property type="term" value="C:membrane"/>
    <property type="evidence" value="ECO:0007669"/>
    <property type="project" value="GOC"/>
</dbReference>
<dbReference type="PANTHER" id="PTHR14859:SF1">
    <property type="entry name" value="PGAP2-INTERACTING PROTEIN"/>
    <property type="match status" value="1"/>
</dbReference>
<dbReference type="AlphaFoldDB" id="A0A7V8FWJ1"/>
<dbReference type="InterPro" id="IPR005135">
    <property type="entry name" value="Endo/exonuclease/phosphatase"/>
</dbReference>
<dbReference type="InterPro" id="IPR036691">
    <property type="entry name" value="Endo/exonu/phosph_ase_sf"/>
</dbReference>
<dbReference type="EMBL" id="WNDX01000061">
    <property type="protein sequence ID" value="KAF1043374.1"/>
    <property type="molecule type" value="Genomic_DNA"/>
</dbReference>
<dbReference type="PANTHER" id="PTHR14859">
    <property type="entry name" value="CALCOFLUOR WHITE HYPERSENSITIVE PROTEIN PRECURSOR"/>
    <property type="match status" value="1"/>
</dbReference>
<feature type="domain" description="Endonuclease/exonuclease/phosphatase" evidence="2">
    <location>
        <begin position="43"/>
        <end position="255"/>
    </location>
</feature>
<dbReference type="SUPFAM" id="SSF56219">
    <property type="entry name" value="DNase I-like"/>
    <property type="match status" value="1"/>
</dbReference>
<dbReference type="Gene3D" id="3.60.10.10">
    <property type="entry name" value="Endonuclease/exonuclease/phosphatase"/>
    <property type="match status" value="1"/>
</dbReference>